<dbReference type="OrthoDB" id="5497493at2"/>
<dbReference type="AlphaFoldDB" id="A0A4V0NE94"/>
<dbReference type="InterPro" id="IPR009078">
    <property type="entry name" value="Ferritin-like_SF"/>
</dbReference>
<gene>
    <name evidence="1" type="primary">ftn</name>
    <name evidence="1" type="ORF">SOCEGT47_059270</name>
</gene>
<dbReference type="Proteomes" id="UP000295781">
    <property type="component" value="Chromosome"/>
</dbReference>
<dbReference type="CDD" id="cd00657">
    <property type="entry name" value="Ferritin_like"/>
    <property type="match status" value="1"/>
</dbReference>
<reference evidence="1 2" key="1">
    <citation type="submission" date="2015-09" db="EMBL/GenBank/DDBJ databases">
        <title>Sorangium comparison.</title>
        <authorList>
            <person name="Zaburannyi N."/>
            <person name="Bunk B."/>
            <person name="Overmann J."/>
            <person name="Mueller R."/>
        </authorList>
    </citation>
    <scope>NUCLEOTIDE SEQUENCE [LARGE SCALE GENOMIC DNA]</scope>
    <source>
        <strain evidence="1 2">So ceGT47</strain>
    </source>
</reference>
<evidence type="ECO:0000313" key="1">
    <source>
        <dbReference type="EMBL" id="AUX25382.1"/>
    </source>
</evidence>
<dbReference type="EMBL" id="CP012670">
    <property type="protein sequence ID" value="AUX25382.1"/>
    <property type="molecule type" value="Genomic_DNA"/>
</dbReference>
<evidence type="ECO:0000313" key="2">
    <source>
        <dbReference type="Proteomes" id="UP000295781"/>
    </source>
</evidence>
<dbReference type="SUPFAM" id="SSF47240">
    <property type="entry name" value="Ferritin-like"/>
    <property type="match status" value="1"/>
</dbReference>
<accession>A0A4V0NE94</accession>
<dbReference type="GO" id="GO:0004322">
    <property type="term" value="F:ferroxidase activity"/>
    <property type="evidence" value="ECO:0007669"/>
    <property type="project" value="UniProtKB-EC"/>
</dbReference>
<organism evidence="1 2">
    <name type="scientific">Sorangium cellulosum</name>
    <name type="common">Polyangium cellulosum</name>
    <dbReference type="NCBI Taxonomy" id="56"/>
    <lineage>
        <taxon>Bacteria</taxon>
        <taxon>Pseudomonadati</taxon>
        <taxon>Myxococcota</taxon>
        <taxon>Polyangia</taxon>
        <taxon>Polyangiales</taxon>
        <taxon>Polyangiaceae</taxon>
        <taxon>Sorangium</taxon>
    </lineage>
</organism>
<dbReference type="EC" id="1.16.3.1" evidence="1"/>
<dbReference type="RefSeq" id="WP_129352263.1">
    <property type="nucleotide sequence ID" value="NZ_CP012670.1"/>
</dbReference>
<proteinExistence type="predicted"/>
<sequence length="440" mass="46451">MDSSDHVGGVLRRVLALSLAPVAAGTCGSIDAGGFEPVACRAIGETSYLDGLKPRVAADYLELRARLRGASHAPHTIETSGTRCARATDPAACEAKIAASSSTDGFALGQCVQLCPQNVLIVSARDDVDTLSSKEEIKAWLGRVDSPTEAVLAAALEGYDVSCGDDLPGGVRRVDGGYEVLATRLTSLCAPVETTLYVLHVSADGDVGELASEVIRSTAGACIGRRAPGLVERAASGATVLGAWLAQVAQLEAASVRAFDVLRRELVHHGAPRPLIERAGAARRDEVRHARAMGALAVRHGGRPRAPRVEPQPPRSLEEIAVENAAEGCVRETFGALVGMWQARFAGDRAVRRVMQGIARDEARHASLAWALDRWARAQLSPAARRRADEARRLALDEIAAEARRGPPPDLVRWAGLPGPRAARRLATHLARSVPALAAA</sequence>
<protein>
    <submittedName>
        <fullName evidence="1">Ferritin</fullName>
        <ecNumber evidence="1">1.16.3.1</ecNumber>
    </submittedName>
</protein>
<name>A0A4V0NE94_SORCE</name>
<keyword evidence="1" id="KW-0560">Oxidoreductase</keyword>